<comment type="caution">
    <text evidence="1">The sequence shown here is derived from an EMBL/GenBank/DDBJ whole genome shotgun (WGS) entry which is preliminary data.</text>
</comment>
<dbReference type="Proteomes" id="UP001156882">
    <property type="component" value="Unassembled WGS sequence"/>
</dbReference>
<evidence type="ECO:0000313" key="1">
    <source>
        <dbReference type="EMBL" id="GLS19205.1"/>
    </source>
</evidence>
<name>A0ABQ6CGB6_9HYPH</name>
<accession>A0ABQ6CGB6</accession>
<evidence type="ECO:0000313" key="2">
    <source>
        <dbReference type="Proteomes" id="UP001156882"/>
    </source>
</evidence>
<organism evidence="1 2">
    <name type="scientific">Labrys miyagiensis</name>
    <dbReference type="NCBI Taxonomy" id="346912"/>
    <lineage>
        <taxon>Bacteria</taxon>
        <taxon>Pseudomonadati</taxon>
        <taxon>Pseudomonadota</taxon>
        <taxon>Alphaproteobacteria</taxon>
        <taxon>Hyphomicrobiales</taxon>
        <taxon>Xanthobacteraceae</taxon>
        <taxon>Labrys</taxon>
    </lineage>
</organism>
<dbReference type="EMBL" id="BSPC01000021">
    <property type="protein sequence ID" value="GLS19205.1"/>
    <property type="molecule type" value="Genomic_DNA"/>
</dbReference>
<sequence length="59" mass="6278">MQTGRSELAGKAPKGIVTLSHLAQKDGNFCSPGTSLSSFLDHVEARIRKKIAQIDVLVG</sequence>
<keyword evidence="2" id="KW-1185">Reference proteome</keyword>
<protein>
    <submittedName>
        <fullName evidence="1">Uncharacterized protein</fullName>
    </submittedName>
</protein>
<proteinExistence type="predicted"/>
<reference evidence="2" key="1">
    <citation type="journal article" date="2019" name="Int. J. Syst. Evol. Microbiol.">
        <title>The Global Catalogue of Microorganisms (GCM) 10K type strain sequencing project: providing services to taxonomists for standard genome sequencing and annotation.</title>
        <authorList>
            <consortium name="The Broad Institute Genomics Platform"/>
            <consortium name="The Broad Institute Genome Sequencing Center for Infectious Disease"/>
            <person name="Wu L."/>
            <person name="Ma J."/>
        </authorList>
    </citation>
    <scope>NUCLEOTIDE SEQUENCE [LARGE SCALE GENOMIC DNA]</scope>
    <source>
        <strain evidence="2">NBRC 101365</strain>
    </source>
</reference>
<gene>
    <name evidence="1" type="ORF">GCM10007874_22220</name>
</gene>